<gene>
    <name evidence="1" type="ORF">HZU75_12000</name>
</gene>
<dbReference type="Proteomes" id="UP000510822">
    <property type="component" value="Chromosome"/>
</dbReference>
<sequence length="275" mass="30495">MNTTELKTAAHAAWEEGELAQAEQHFLAALAIDEQDAQTHYDLALLYKNSEPSNWPKAQQHNARALEIKPDDEAAWWNLGIAATANQDWATAAQAWAKFDQTFSAEQLAALSTSSERVAIRIRIGKQQEVIWGERLDPARARIHGVPLPDLEIGHGDILLLDGVPRGARELDGVSYPVYEVLERIYQHTAATYVIEAEVPDESAQDTLFKVAADAKLPIADFDFNVASEAPKWLVVRQYGVAAIEDQPVADLIAAWLTARSDVIIRDVYVAYPEE</sequence>
<name>A0A7D5ZKY8_9NEIS</name>
<proteinExistence type="predicted"/>
<protein>
    <submittedName>
        <fullName evidence="1">Uncharacterized protein</fullName>
    </submittedName>
</protein>
<evidence type="ECO:0000313" key="2">
    <source>
        <dbReference type="Proteomes" id="UP000510822"/>
    </source>
</evidence>
<keyword evidence="2" id="KW-1185">Reference proteome</keyword>
<dbReference type="SUPFAM" id="SSF48452">
    <property type="entry name" value="TPR-like"/>
    <property type="match status" value="1"/>
</dbReference>
<dbReference type="AlphaFoldDB" id="A0A7D5ZKY8"/>
<dbReference type="Gene3D" id="1.25.40.10">
    <property type="entry name" value="Tetratricopeptide repeat domain"/>
    <property type="match status" value="1"/>
</dbReference>
<dbReference type="RefSeq" id="WP_180306273.1">
    <property type="nucleotide sequence ID" value="NZ_CP058952.1"/>
</dbReference>
<evidence type="ECO:0000313" key="1">
    <source>
        <dbReference type="EMBL" id="QLI82190.1"/>
    </source>
</evidence>
<dbReference type="KEGG" id="cfon:HZU75_12000"/>
<organism evidence="1 2">
    <name type="scientific">Chitinibacter fontanus</name>
    <dbReference type="NCBI Taxonomy" id="1737446"/>
    <lineage>
        <taxon>Bacteria</taxon>
        <taxon>Pseudomonadati</taxon>
        <taxon>Pseudomonadota</taxon>
        <taxon>Betaproteobacteria</taxon>
        <taxon>Neisseriales</taxon>
        <taxon>Chitinibacteraceae</taxon>
        <taxon>Chitinibacter</taxon>
    </lineage>
</organism>
<dbReference type="EMBL" id="CP058952">
    <property type="protein sequence ID" value="QLI82190.1"/>
    <property type="molecule type" value="Genomic_DNA"/>
</dbReference>
<accession>A0A7D5ZKY8</accession>
<dbReference type="InterPro" id="IPR011990">
    <property type="entry name" value="TPR-like_helical_dom_sf"/>
</dbReference>
<reference evidence="1 2" key="1">
    <citation type="journal article" date="2016" name="Int. J. Syst. Evol. Microbiol.">
        <title>Chitinibacter fontanus sp. nov., isolated from a spring.</title>
        <authorList>
            <person name="Sheu S.Y."/>
            <person name="Li Y.S."/>
            <person name="Young C.C."/>
            <person name="Chen W.M."/>
        </authorList>
    </citation>
    <scope>NUCLEOTIDE SEQUENCE [LARGE SCALE GENOMIC DNA]</scope>
    <source>
        <strain evidence="1 2">STM-7</strain>
    </source>
</reference>